<dbReference type="PANTHER" id="PTHR43362:SF1">
    <property type="entry name" value="MANNITOL DEHYDROGENASE 2-RELATED"/>
    <property type="match status" value="1"/>
</dbReference>
<organism evidence="5 6">
    <name type="scientific">Actinotignum schaalii FB123-CNA-2</name>
    <dbReference type="NCBI Taxonomy" id="883067"/>
    <lineage>
        <taxon>Bacteria</taxon>
        <taxon>Bacillati</taxon>
        <taxon>Actinomycetota</taxon>
        <taxon>Actinomycetes</taxon>
        <taxon>Actinomycetales</taxon>
        <taxon>Actinomycetaceae</taxon>
        <taxon>Actinotignum</taxon>
    </lineage>
</organism>
<name>S2WF48_9ACTO</name>
<evidence type="ECO:0000259" key="4">
    <source>
        <dbReference type="Pfam" id="PF08125"/>
    </source>
</evidence>
<dbReference type="InterPro" id="IPR050988">
    <property type="entry name" value="Mannitol_DH/Oxidoreductase"/>
</dbReference>
<dbReference type="InterPro" id="IPR013131">
    <property type="entry name" value="Mannitol_DH_N"/>
</dbReference>
<keyword evidence="1" id="KW-0560">Oxidoreductase</keyword>
<keyword evidence="6" id="KW-1185">Reference proteome</keyword>
<dbReference type="Pfam" id="PF08125">
    <property type="entry name" value="Mannitol_dh_C"/>
    <property type="match status" value="1"/>
</dbReference>
<comment type="catalytic activity">
    <reaction evidence="2">
        <text>D-mannitol 1-phosphate + NAD(+) = beta-D-fructose 6-phosphate + NADH + H(+)</text>
        <dbReference type="Rhea" id="RHEA:19661"/>
        <dbReference type="ChEBI" id="CHEBI:15378"/>
        <dbReference type="ChEBI" id="CHEBI:57540"/>
        <dbReference type="ChEBI" id="CHEBI:57634"/>
        <dbReference type="ChEBI" id="CHEBI:57945"/>
        <dbReference type="ChEBI" id="CHEBI:61381"/>
        <dbReference type="EC" id="1.1.1.17"/>
    </reaction>
</comment>
<comment type="caution">
    <text evidence="5">The sequence shown here is derived from an EMBL/GenBank/DDBJ whole genome shotgun (WGS) entry which is preliminary data.</text>
</comment>
<dbReference type="Proteomes" id="UP000014393">
    <property type="component" value="Unassembled WGS sequence"/>
</dbReference>
<evidence type="ECO:0000313" key="5">
    <source>
        <dbReference type="EMBL" id="EPD26534.1"/>
    </source>
</evidence>
<dbReference type="InterPro" id="IPR008927">
    <property type="entry name" value="6-PGluconate_DH-like_C_sf"/>
</dbReference>
<dbReference type="SUPFAM" id="SSF48179">
    <property type="entry name" value="6-phosphogluconate dehydrogenase C-terminal domain-like"/>
    <property type="match status" value="1"/>
</dbReference>
<dbReference type="eggNOG" id="COG0246">
    <property type="taxonomic scope" value="Bacteria"/>
</dbReference>
<dbReference type="Pfam" id="PF01232">
    <property type="entry name" value="Mannitol_dh"/>
    <property type="match status" value="1"/>
</dbReference>
<protein>
    <recommendedName>
        <fullName evidence="7">Mannitol dehydrogenase C-terminal domain-containing protein</fullName>
    </recommendedName>
</protein>
<dbReference type="AlphaFoldDB" id="S2WF48"/>
<accession>S2WF48</accession>
<dbReference type="SUPFAM" id="SSF51735">
    <property type="entry name" value="NAD(P)-binding Rossmann-fold domains"/>
    <property type="match status" value="1"/>
</dbReference>
<evidence type="ECO:0008006" key="7">
    <source>
        <dbReference type="Google" id="ProtNLM"/>
    </source>
</evidence>
<evidence type="ECO:0000313" key="6">
    <source>
        <dbReference type="Proteomes" id="UP000014393"/>
    </source>
</evidence>
<dbReference type="InterPro" id="IPR036291">
    <property type="entry name" value="NAD(P)-bd_dom_sf"/>
</dbReference>
<feature type="domain" description="Mannitol dehydrogenase C-terminal" evidence="4">
    <location>
        <begin position="342"/>
        <end position="534"/>
    </location>
</feature>
<dbReference type="PATRIC" id="fig|883067.3.peg.1131"/>
<proteinExistence type="predicted"/>
<dbReference type="HOGENOM" id="CLU_037833_0_0_11"/>
<dbReference type="STRING" id="59505.FB03_02115"/>
<gene>
    <name evidence="5" type="ORF">HMPREF9237_01158</name>
</gene>
<evidence type="ECO:0000256" key="2">
    <source>
        <dbReference type="ARBA" id="ARBA00048615"/>
    </source>
</evidence>
<dbReference type="Gene3D" id="3.40.50.720">
    <property type="entry name" value="NAD(P)-binding Rossmann-like Domain"/>
    <property type="match status" value="1"/>
</dbReference>
<evidence type="ECO:0000259" key="3">
    <source>
        <dbReference type="Pfam" id="PF01232"/>
    </source>
</evidence>
<reference evidence="5 6" key="1">
    <citation type="submission" date="2013-05" db="EMBL/GenBank/DDBJ databases">
        <title>The Genome Sequence of Actinobaculum schaalii FB123-CNA2.</title>
        <authorList>
            <consortium name="The Broad Institute Genomics Platform"/>
            <person name="Earl A."/>
            <person name="Ward D."/>
            <person name="Feldgarden M."/>
            <person name="Gevers D."/>
            <person name="Saerens B."/>
            <person name="Vaneechoutte M."/>
            <person name="Walker B."/>
            <person name="Young S."/>
            <person name="Zeng Q."/>
            <person name="Gargeya S."/>
            <person name="Fitzgerald M."/>
            <person name="Haas B."/>
            <person name="Abouelleil A."/>
            <person name="Allen A.W."/>
            <person name="Alvarado L."/>
            <person name="Arachchi H.M."/>
            <person name="Berlin A.M."/>
            <person name="Chapman S.B."/>
            <person name="Gainer-Dewar J."/>
            <person name="Goldberg J."/>
            <person name="Griggs A."/>
            <person name="Gujja S."/>
            <person name="Hansen M."/>
            <person name="Howarth C."/>
            <person name="Imamovic A."/>
            <person name="Ireland A."/>
            <person name="Larimer J."/>
            <person name="McCowan C."/>
            <person name="Murphy C."/>
            <person name="Pearson M."/>
            <person name="Poon T.W."/>
            <person name="Priest M."/>
            <person name="Roberts A."/>
            <person name="Saif S."/>
            <person name="Shea T."/>
            <person name="Sisk P."/>
            <person name="Sykes S."/>
            <person name="Wortman J."/>
            <person name="Nusbaum C."/>
            <person name="Birren B."/>
        </authorList>
    </citation>
    <scope>NUCLEOTIDE SEQUENCE [LARGE SCALE GENOMIC DNA]</scope>
    <source>
        <strain evidence="5 6">FB123-CNA-2</strain>
    </source>
</reference>
<dbReference type="InterPro" id="IPR013328">
    <property type="entry name" value="6PGD_dom2"/>
</dbReference>
<feature type="domain" description="Mannitol dehydrogenase N-terminal" evidence="3">
    <location>
        <begin position="65"/>
        <end position="328"/>
    </location>
</feature>
<dbReference type="PANTHER" id="PTHR43362">
    <property type="entry name" value="MANNITOL DEHYDROGENASE DSF1-RELATED"/>
    <property type="match status" value="1"/>
</dbReference>
<dbReference type="InterPro" id="IPR013118">
    <property type="entry name" value="Mannitol_DH_C"/>
</dbReference>
<dbReference type="GO" id="GO:0008926">
    <property type="term" value="F:mannitol-1-phosphate 5-dehydrogenase activity"/>
    <property type="evidence" value="ECO:0007669"/>
    <property type="project" value="UniProtKB-EC"/>
</dbReference>
<dbReference type="Gene3D" id="1.10.1040.10">
    <property type="entry name" value="N-(1-d-carboxylethyl)-l-norvaline Dehydrogenase, domain 2"/>
    <property type="match status" value="1"/>
</dbReference>
<dbReference type="EMBL" id="AGWM01000011">
    <property type="protein sequence ID" value="EPD26534.1"/>
    <property type="molecule type" value="Genomic_DNA"/>
</dbReference>
<evidence type="ECO:0000256" key="1">
    <source>
        <dbReference type="ARBA" id="ARBA00023002"/>
    </source>
</evidence>
<sequence>MPAILRGGRRWIARGAVPIQLSKVMYMKLNLSSLSHASDYEAAGIQVPAFDVAATQERARTNPRWLHIGPGNIFRIFLARIADDMLADGKYWPITGVVPMDPAEMEKQLEAFDLLTLGVILSGDKRDTRVIAGLADGLATRRDGDFDRLVSIFTKPEMTTVTLTITEKGYVIQDSQGELSEATRADIASDPYANHENTMALLAGLLAHRYQAGGAPINFISADNFSHNGDKLRDSILQIARGWVERGALSQEFLDWVSDDTKVAFPISVIDKITPRPSEEVSEYLTGLGFTDMGIDHLGRTPIAGFVNAEPTEYLIIEDKFAAERPPFEDYGVYITDRETCDKFERMKVTTCLNPLHTALAVSGTVMRFPTIDSEMRDPDLAKMVNILAYDEAMPVVTDPGIIDPKDFVREVLEERFPNSALPDNPARIAMDTSQKIPIRFGVTLQEYQRRGLDMDKLRVIPLVFAVWARYLLGIADDGEEFTPSSDPLLEELQGHLKGIKLGESVDAHAVLKPILSNANIFGLDLYTTPLAEKVEALFTKLIAGPGAVRATIHEEIN</sequence>